<keyword evidence="2" id="KW-1185">Reference proteome</keyword>
<accession>A0ABV8V5Y2</accession>
<sequence length="67" mass="7773">MKTYGRLTTRADHEQKRLQLMAELYGVAKHSVDLLLDVTEFEAWELRAAWFISGATRYVEERDATLA</sequence>
<evidence type="ECO:0000313" key="2">
    <source>
        <dbReference type="Proteomes" id="UP001595840"/>
    </source>
</evidence>
<gene>
    <name evidence="1" type="ORF">ACFOX3_13395</name>
</gene>
<dbReference type="Proteomes" id="UP001595840">
    <property type="component" value="Unassembled WGS sequence"/>
</dbReference>
<dbReference type="EMBL" id="JBHSCX010000020">
    <property type="protein sequence ID" value="MFC4363304.1"/>
    <property type="molecule type" value="Genomic_DNA"/>
</dbReference>
<organism evidence="1 2">
    <name type="scientific">Simiduia curdlanivorans</name>
    <dbReference type="NCBI Taxonomy" id="1492769"/>
    <lineage>
        <taxon>Bacteria</taxon>
        <taxon>Pseudomonadati</taxon>
        <taxon>Pseudomonadota</taxon>
        <taxon>Gammaproteobacteria</taxon>
        <taxon>Cellvibrionales</taxon>
        <taxon>Cellvibrionaceae</taxon>
        <taxon>Simiduia</taxon>
    </lineage>
</organism>
<proteinExistence type="predicted"/>
<name>A0ABV8V5Y2_9GAMM</name>
<reference evidence="2" key="1">
    <citation type="journal article" date="2019" name="Int. J. Syst. Evol. Microbiol.">
        <title>The Global Catalogue of Microorganisms (GCM) 10K type strain sequencing project: providing services to taxonomists for standard genome sequencing and annotation.</title>
        <authorList>
            <consortium name="The Broad Institute Genomics Platform"/>
            <consortium name="The Broad Institute Genome Sequencing Center for Infectious Disease"/>
            <person name="Wu L."/>
            <person name="Ma J."/>
        </authorList>
    </citation>
    <scope>NUCLEOTIDE SEQUENCE [LARGE SCALE GENOMIC DNA]</scope>
    <source>
        <strain evidence="2">CECT 8570</strain>
    </source>
</reference>
<evidence type="ECO:0000313" key="1">
    <source>
        <dbReference type="EMBL" id="MFC4363304.1"/>
    </source>
</evidence>
<protein>
    <submittedName>
        <fullName evidence="1">Uncharacterized protein</fullName>
    </submittedName>
</protein>
<comment type="caution">
    <text evidence="1">The sequence shown here is derived from an EMBL/GenBank/DDBJ whole genome shotgun (WGS) entry which is preliminary data.</text>
</comment>
<dbReference type="RefSeq" id="WP_290261021.1">
    <property type="nucleotide sequence ID" value="NZ_JAUFQG010000004.1"/>
</dbReference>